<gene>
    <name evidence="1" type="ORF">SNAT2548_LOCUS5521</name>
</gene>
<name>A0A812J3S3_9DINO</name>
<sequence>MDRREAACAPKGKGVLATIQTVIQDTEARVNPQPVKLFGLPFPRLFQPKPLKRKRQLRRATRCLKSAFKCFVYPFRCVLQAFAAETEDSVKTKRAGIGKLKEEKAKQELRAQPGSTVRFPGSQESDKTWFHRVFLLHNESTLTSVREHLKCHEAGSRLREAMTLMETNLWVRPRSSFVAEKLQGLSVL</sequence>
<keyword evidence="2" id="KW-1185">Reference proteome</keyword>
<proteinExistence type="predicted"/>
<dbReference type="EMBL" id="CAJNDS010000353">
    <property type="protein sequence ID" value="CAE7196799.1"/>
    <property type="molecule type" value="Genomic_DNA"/>
</dbReference>
<dbReference type="Proteomes" id="UP000604046">
    <property type="component" value="Unassembled WGS sequence"/>
</dbReference>
<dbReference type="AlphaFoldDB" id="A0A812J3S3"/>
<comment type="caution">
    <text evidence="1">The sequence shown here is derived from an EMBL/GenBank/DDBJ whole genome shotgun (WGS) entry which is preliminary data.</text>
</comment>
<evidence type="ECO:0000313" key="1">
    <source>
        <dbReference type="EMBL" id="CAE7196799.1"/>
    </source>
</evidence>
<accession>A0A812J3S3</accession>
<organism evidence="1 2">
    <name type="scientific">Symbiodinium natans</name>
    <dbReference type="NCBI Taxonomy" id="878477"/>
    <lineage>
        <taxon>Eukaryota</taxon>
        <taxon>Sar</taxon>
        <taxon>Alveolata</taxon>
        <taxon>Dinophyceae</taxon>
        <taxon>Suessiales</taxon>
        <taxon>Symbiodiniaceae</taxon>
        <taxon>Symbiodinium</taxon>
    </lineage>
</organism>
<protein>
    <submittedName>
        <fullName evidence="1">Uncharacterized protein</fullName>
    </submittedName>
</protein>
<reference evidence="1" key="1">
    <citation type="submission" date="2021-02" db="EMBL/GenBank/DDBJ databases">
        <authorList>
            <person name="Dougan E. K."/>
            <person name="Rhodes N."/>
            <person name="Thang M."/>
            <person name="Chan C."/>
        </authorList>
    </citation>
    <scope>NUCLEOTIDE SEQUENCE</scope>
</reference>
<evidence type="ECO:0000313" key="2">
    <source>
        <dbReference type="Proteomes" id="UP000604046"/>
    </source>
</evidence>